<accession>A0A3P7J2U7</accession>
<organism evidence="2 3">
    <name type="scientific">Strongylus vulgaris</name>
    <name type="common">Blood worm</name>
    <dbReference type="NCBI Taxonomy" id="40348"/>
    <lineage>
        <taxon>Eukaryota</taxon>
        <taxon>Metazoa</taxon>
        <taxon>Ecdysozoa</taxon>
        <taxon>Nematoda</taxon>
        <taxon>Chromadorea</taxon>
        <taxon>Rhabditida</taxon>
        <taxon>Rhabditina</taxon>
        <taxon>Rhabditomorpha</taxon>
        <taxon>Strongyloidea</taxon>
        <taxon>Strongylidae</taxon>
        <taxon>Strongylus</taxon>
    </lineage>
</organism>
<reference evidence="2 3" key="1">
    <citation type="submission" date="2018-11" db="EMBL/GenBank/DDBJ databases">
        <authorList>
            <consortium name="Pathogen Informatics"/>
        </authorList>
    </citation>
    <scope>NUCLEOTIDE SEQUENCE [LARGE SCALE GENOMIC DNA]</scope>
</reference>
<dbReference type="OrthoDB" id="5945655at2759"/>
<evidence type="ECO:0000256" key="1">
    <source>
        <dbReference type="SAM" id="SignalP"/>
    </source>
</evidence>
<proteinExistence type="predicted"/>
<evidence type="ECO:0000313" key="3">
    <source>
        <dbReference type="Proteomes" id="UP000270094"/>
    </source>
</evidence>
<evidence type="ECO:0000313" key="2">
    <source>
        <dbReference type="EMBL" id="VDM73999.1"/>
    </source>
</evidence>
<sequence>MKLLLVLACALLHYHAEQIVPYNWLSLALLSSSEYNPRPYHHGDRAQYEMLCNRLLGLNPVQKAVCVQVMAITNQKKGKYFQFTEFFFHDGRS</sequence>
<feature type="chain" id="PRO_5018172667" evidence="1">
    <location>
        <begin position="17"/>
        <end position="93"/>
    </location>
</feature>
<keyword evidence="3" id="KW-1185">Reference proteome</keyword>
<dbReference type="EMBL" id="UYYB01033555">
    <property type="protein sequence ID" value="VDM73999.1"/>
    <property type="molecule type" value="Genomic_DNA"/>
</dbReference>
<name>A0A3P7J2U7_STRVU</name>
<protein>
    <submittedName>
        <fullName evidence="2">Uncharacterized protein</fullName>
    </submittedName>
</protein>
<gene>
    <name evidence="2" type="ORF">SVUK_LOCUS8997</name>
</gene>
<feature type="signal peptide" evidence="1">
    <location>
        <begin position="1"/>
        <end position="16"/>
    </location>
</feature>
<dbReference type="Proteomes" id="UP000270094">
    <property type="component" value="Unassembled WGS sequence"/>
</dbReference>
<keyword evidence="1" id="KW-0732">Signal</keyword>
<dbReference type="AlphaFoldDB" id="A0A3P7J2U7"/>